<accession>A0AAF0EVH3</accession>
<evidence type="ECO:0000313" key="16">
    <source>
        <dbReference type="EMBL" id="WFD35810.1"/>
    </source>
</evidence>
<dbReference type="GO" id="GO:0005741">
    <property type="term" value="C:mitochondrial outer membrane"/>
    <property type="evidence" value="ECO:0007669"/>
    <property type="project" value="UniProtKB-SubCell"/>
</dbReference>
<keyword evidence="6 14" id="KW-0812">Transmembrane</keyword>
<keyword evidence="7" id="KW-0496">Mitochondrion</keyword>
<dbReference type="SUPFAM" id="SSF63380">
    <property type="entry name" value="Riboflavin synthase domain-like"/>
    <property type="match status" value="1"/>
</dbReference>
<evidence type="ECO:0000256" key="5">
    <source>
        <dbReference type="ARBA" id="ARBA00022630"/>
    </source>
</evidence>
<keyword evidence="11" id="KW-0520">NAD</keyword>
<dbReference type="Gene3D" id="2.40.30.10">
    <property type="entry name" value="Translation factors"/>
    <property type="match status" value="1"/>
</dbReference>
<dbReference type="Pfam" id="PF00175">
    <property type="entry name" value="NAD_binding_1"/>
    <property type="match status" value="1"/>
</dbReference>
<dbReference type="FunFam" id="2.40.30.10:FF:000069">
    <property type="entry name" value="NADH-cytochrome b5 reductase"/>
    <property type="match status" value="1"/>
</dbReference>
<feature type="transmembrane region" description="Helical" evidence="14">
    <location>
        <begin position="44"/>
        <end position="63"/>
    </location>
</feature>
<evidence type="ECO:0000256" key="13">
    <source>
        <dbReference type="PIRSR" id="PIRSR601834-1"/>
    </source>
</evidence>
<feature type="binding site" evidence="13">
    <location>
        <position position="157"/>
    </location>
    <ligand>
        <name>FAD</name>
        <dbReference type="ChEBI" id="CHEBI:57692"/>
    </ligand>
</feature>
<dbReference type="InterPro" id="IPR039261">
    <property type="entry name" value="FNR_nucleotide-bd"/>
</dbReference>
<dbReference type="PANTHER" id="PTHR19370">
    <property type="entry name" value="NADH-CYTOCHROME B5 REDUCTASE"/>
    <property type="match status" value="1"/>
</dbReference>
<sequence length="337" mass="36831">MFVRTASACTPALRHAATRTLPTAASATRMYSSAAPKANSNTGLYFSLAGVAGIASWFALGGFNGDLRSKLAEIRADSGETALNKDEWRSFKIKEIRPYNHDSSIYVFETPAGTASGIVNTSALLMTGDVKDENGKPVVRPYTPIEPTDTKGHIDLLIKHYPNGKMTQYLKSLKVGDEVSLKGPIPKFPYKANQFNHIGLIAGGSGVTPIWQVVQAIASDKSDNTKVTVLYCNNKEEDILLRERFDKIAKEDKRFEILYCLTEPSKGWTGFTGYITPEIIKKHLPSASNGDKIKVFVCGPPPQMKAVCGPKKSAQDQGELKGFLADLGYKAEQVFKF</sequence>
<keyword evidence="7" id="KW-1000">Mitochondrion outer membrane</keyword>
<dbReference type="Proteomes" id="UP001219933">
    <property type="component" value="Chromosome 3"/>
</dbReference>
<dbReference type="PRINTS" id="PR00406">
    <property type="entry name" value="CYTB5RDTASE"/>
</dbReference>
<feature type="binding site" evidence="13">
    <location>
        <position position="159"/>
    </location>
    <ligand>
        <name>FAD</name>
        <dbReference type="ChEBI" id="CHEBI:57692"/>
    </ligand>
</feature>
<feature type="binding site" evidence="13">
    <location>
        <position position="140"/>
    </location>
    <ligand>
        <name>FAD</name>
        <dbReference type="ChEBI" id="CHEBI:57692"/>
    </ligand>
</feature>
<dbReference type="InterPro" id="IPR008333">
    <property type="entry name" value="Cbr1-like_FAD-bd_dom"/>
</dbReference>
<evidence type="ECO:0000256" key="14">
    <source>
        <dbReference type="SAM" id="Phobius"/>
    </source>
</evidence>
<comment type="similarity">
    <text evidence="3">Belongs to the flavoprotein pyridine nucleotide cytochrome reductase family.</text>
</comment>
<evidence type="ECO:0000256" key="10">
    <source>
        <dbReference type="ARBA" id="ARBA00023002"/>
    </source>
</evidence>
<evidence type="ECO:0000256" key="4">
    <source>
        <dbReference type="ARBA" id="ARBA00012011"/>
    </source>
</evidence>
<evidence type="ECO:0000256" key="3">
    <source>
        <dbReference type="ARBA" id="ARBA00006105"/>
    </source>
</evidence>
<dbReference type="Gene3D" id="3.40.50.80">
    <property type="entry name" value="Nucleotide-binding domain of ferredoxin-NADP reductase (FNR) module"/>
    <property type="match status" value="1"/>
</dbReference>
<dbReference type="SUPFAM" id="SSF52343">
    <property type="entry name" value="Ferredoxin reductase-like, C-terminal NADP-linked domain"/>
    <property type="match status" value="1"/>
</dbReference>
<keyword evidence="12 14" id="KW-0472">Membrane</keyword>
<evidence type="ECO:0000256" key="2">
    <source>
        <dbReference type="ARBA" id="ARBA00004572"/>
    </source>
</evidence>
<evidence type="ECO:0000256" key="7">
    <source>
        <dbReference type="ARBA" id="ARBA00022787"/>
    </source>
</evidence>
<evidence type="ECO:0000259" key="15">
    <source>
        <dbReference type="PROSITE" id="PS51384"/>
    </source>
</evidence>
<reference evidence="16" key="1">
    <citation type="submission" date="2023-03" db="EMBL/GenBank/DDBJ databases">
        <title>Mating type loci evolution in Malassezia.</title>
        <authorList>
            <person name="Coelho M.A."/>
        </authorList>
    </citation>
    <scope>NUCLEOTIDE SEQUENCE</scope>
    <source>
        <strain evidence="16">CBS 11721</strain>
    </source>
</reference>
<organism evidence="16 17">
    <name type="scientific">Malassezia cuniculi</name>
    <dbReference type="NCBI Taxonomy" id="948313"/>
    <lineage>
        <taxon>Eukaryota</taxon>
        <taxon>Fungi</taxon>
        <taxon>Dikarya</taxon>
        <taxon>Basidiomycota</taxon>
        <taxon>Ustilaginomycotina</taxon>
        <taxon>Malasseziomycetes</taxon>
        <taxon>Malasseziales</taxon>
        <taxon>Malasseziaceae</taxon>
        <taxon>Malassezia</taxon>
    </lineage>
</organism>
<comment type="subcellular location">
    <subcellularLocation>
        <location evidence="2">Mitochondrion outer membrane</location>
        <topology evidence="2">Single-pass membrane protein</topology>
    </subcellularLocation>
</comment>
<dbReference type="PANTHER" id="PTHR19370:SF171">
    <property type="entry name" value="NADH-CYTOCHROME B5 REDUCTASE 2"/>
    <property type="match status" value="1"/>
</dbReference>
<evidence type="ECO:0000256" key="8">
    <source>
        <dbReference type="ARBA" id="ARBA00022827"/>
    </source>
</evidence>
<dbReference type="InterPro" id="IPR001433">
    <property type="entry name" value="OxRdtase_FAD/NAD-bd"/>
</dbReference>
<dbReference type="FunFam" id="3.40.50.80:FF:000009">
    <property type="entry name" value="NADH-cytochrome b5 reductase"/>
    <property type="match status" value="1"/>
</dbReference>
<protein>
    <recommendedName>
        <fullName evidence="4">cytochrome-b5 reductase</fullName>
        <ecNumber evidence="4">1.6.2.2</ecNumber>
    </recommendedName>
</protein>
<feature type="binding site" evidence="13">
    <location>
        <position position="208"/>
    </location>
    <ligand>
        <name>FAD</name>
        <dbReference type="ChEBI" id="CHEBI:57692"/>
    </ligand>
</feature>
<gene>
    <name evidence="16" type="ORF">MCUN1_002677</name>
</gene>
<name>A0AAF0EVH3_9BASI</name>
<dbReference type="Pfam" id="PF00970">
    <property type="entry name" value="FAD_binding_6"/>
    <property type="match status" value="1"/>
</dbReference>
<dbReference type="InterPro" id="IPR001834">
    <property type="entry name" value="CBR-like"/>
</dbReference>
<evidence type="ECO:0000256" key="12">
    <source>
        <dbReference type="ARBA" id="ARBA00023136"/>
    </source>
</evidence>
<evidence type="ECO:0000256" key="11">
    <source>
        <dbReference type="ARBA" id="ARBA00023027"/>
    </source>
</evidence>
<dbReference type="EMBL" id="CP119879">
    <property type="protein sequence ID" value="WFD35810.1"/>
    <property type="molecule type" value="Genomic_DNA"/>
</dbReference>
<feature type="binding site" evidence="13">
    <location>
        <position position="166"/>
    </location>
    <ligand>
        <name>FAD</name>
        <dbReference type="ChEBI" id="CHEBI:57692"/>
    </ligand>
</feature>
<dbReference type="PROSITE" id="PS51384">
    <property type="entry name" value="FAD_FR"/>
    <property type="match status" value="1"/>
</dbReference>
<dbReference type="AlphaFoldDB" id="A0AAF0EVH3"/>
<keyword evidence="10 16" id="KW-0560">Oxidoreductase</keyword>
<keyword evidence="5 13" id="KW-0285">Flavoprotein</keyword>
<feature type="binding site" evidence="13">
    <location>
        <position position="165"/>
    </location>
    <ligand>
        <name>FAD</name>
        <dbReference type="ChEBI" id="CHEBI:57692"/>
    </ligand>
</feature>
<dbReference type="InterPro" id="IPR017938">
    <property type="entry name" value="Riboflavin_synthase-like_b-brl"/>
</dbReference>
<evidence type="ECO:0000313" key="17">
    <source>
        <dbReference type="Proteomes" id="UP001219933"/>
    </source>
</evidence>
<feature type="domain" description="FAD-binding FR-type" evidence="15">
    <location>
        <begin position="86"/>
        <end position="191"/>
    </location>
</feature>
<dbReference type="InterPro" id="IPR017927">
    <property type="entry name" value="FAD-bd_FR_type"/>
</dbReference>
<dbReference type="EC" id="1.6.2.2" evidence="4"/>
<dbReference type="GO" id="GO:0090524">
    <property type="term" value="F:cytochrome-b5 reductase activity, acting on NADH"/>
    <property type="evidence" value="ECO:0007669"/>
    <property type="project" value="UniProtKB-EC"/>
</dbReference>
<proteinExistence type="inferred from homology"/>
<comment type="cofactor">
    <cofactor evidence="1 13">
        <name>FAD</name>
        <dbReference type="ChEBI" id="CHEBI:57692"/>
    </cofactor>
</comment>
<evidence type="ECO:0000256" key="6">
    <source>
        <dbReference type="ARBA" id="ARBA00022692"/>
    </source>
</evidence>
<evidence type="ECO:0000256" key="1">
    <source>
        <dbReference type="ARBA" id="ARBA00001974"/>
    </source>
</evidence>
<feature type="binding site" evidence="13">
    <location>
        <position position="141"/>
    </location>
    <ligand>
        <name>FAD</name>
        <dbReference type="ChEBI" id="CHEBI:57692"/>
    </ligand>
</feature>
<feature type="binding site" evidence="13">
    <location>
        <position position="142"/>
    </location>
    <ligand>
        <name>FAD</name>
        <dbReference type="ChEBI" id="CHEBI:57692"/>
    </ligand>
</feature>
<keyword evidence="17" id="KW-1185">Reference proteome</keyword>
<evidence type="ECO:0000256" key="9">
    <source>
        <dbReference type="ARBA" id="ARBA00022989"/>
    </source>
</evidence>
<dbReference type="CDD" id="cd06183">
    <property type="entry name" value="cyt_b5_reduct_like"/>
    <property type="match status" value="1"/>
</dbReference>
<keyword evidence="8 13" id="KW-0274">FAD</keyword>
<keyword evidence="9 14" id="KW-1133">Transmembrane helix</keyword>